<evidence type="ECO:0000256" key="2">
    <source>
        <dbReference type="SAM" id="Phobius"/>
    </source>
</evidence>
<dbReference type="EMBL" id="JALJOU010000006">
    <property type="protein sequence ID" value="KAK9843517.1"/>
    <property type="molecule type" value="Genomic_DNA"/>
</dbReference>
<dbReference type="InterPro" id="IPR004147">
    <property type="entry name" value="ABC1_dom"/>
</dbReference>
<dbReference type="Proteomes" id="UP001445335">
    <property type="component" value="Unassembled WGS sequence"/>
</dbReference>
<evidence type="ECO:0000259" key="3">
    <source>
        <dbReference type="Pfam" id="PF03109"/>
    </source>
</evidence>
<comment type="similarity">
    <text evidence="1">Belongs to the protein kinase superfamily. ADCK protein kinase family.</text>
</comment>
<keyword evidence="2" id="KW-0812">Transmembrane</keyword>
<dbReference type="PANTHER" id="PTHR45890">
    <property type="entry name" value="AARF DOMAIN CONTAINING KINASE 2 (PREDICTED)"/>
    <property type="match status" value="1"/>
</dbReference>
<dbReference type="CDD" id="cd13971">
    <property type="entry name" value="ADCK2-like"/>
    <property type="match status" value="1"/>
</dbReference>
<feature type="transmembrane region" description="Helical" evidence="2">
    <location>
        <begin position="145"/>
        <end position="166"/>
    </location>
</feature>
<dbReference type="AlphaFoldDB" id="A0AAW1SCH0"/>
<evidence type="ECO:0000256" key="1">
    <source>
        <dbReference type="ARBA" id="ARBA00009670"/>
    </source>
</evidence>
<comment type="caution">
    <text evidence="4">The sequence shown here is derived from an EMBL/GenBank/DDBJ whole genome shotgun (WGS) entry which is preliminary data.</text>
</comment>
<evidence type="ECO:0000313" key="5">
    <source>
        <dbReference type="Proteomes" id="UP001445335"/>
    </source>
</evidence>
<dbReference type="InterPro" id="IPR052402">
    <property type="entry name" value="ADCK_kinase"/>
</dbReference>
<dbReference type="InterPro" id="IPR044095">
    <property type="entry name" value="ADCK2_dom"/>
</dbReference>
<keyword evidence="5" id="KW-1185">Reference proteome</keyword>
<proteinExistence type="inferred from homology"/>
<dbReference type="Pfam" id="PF03109">
    <property type="entry name" value="ABC1"/>
    <property type="match status" value="1"/>
</dbReference>
<keyword evidence="2" id="KW-0472">Membrane</keyword>
<feature type="domain" description="ABC1 atypical kinase-like" evidence="3">
    <location>
        <begin position="211"/>
        <end position="479"/>
    </location>
</feature>
<organism evidence="4 5">
    <name type="scientific">Elliptochloris bilobata</name>
    <dbReference type="NCBI Taxonomy" id="381761"/>
    <lineage>
        <taxon>Eukaryota</taxon>
        <taxon>Viridiplantae</taxon>
        <taxon>Chlorophyta</taxon>
        <taxon>core chlorophytes</taxon>
        <taxon>Trebouxiophyceae</taxon>
        <taxon>Trebouxiophyceae incertae sedis</taxon>
        <taxon>Elliptochloris clade</taxon>
        <taxon>Elliptochloris</taxon>
    </lineage>
</organism>
<dbReference type="InterPro" id="IPR011009">
    <property type="entry name" value="Kinase-like_dom_sf"/>
</dbReference>
<keyword evidence="2" id="KW-1133">Transmembrane helix</keyword>
<reference evidence="4 5" key="1">
    <citation type="journal article" date="2024" name="Nat. Commun.">
        <title>Phylogenomics reveals the evolutionary origins of lichenization in chlorophyte algae.</title>
        <authorList>
            <person name="Puginier C."/>
            <person name="Libourel C."/>
            <person name="Otte J."/>
            <person name="Skaloud P."/>
            <person name="Haon M."/>
            <person name="Grisel S."/>
            <person name="Petersen M."/>
            <person name="Berrin J.G."/>
            <person name="Delaux P.M."/>
            <person name="Dal Grande F."/>
            <person name="Keller J."/>
        </authorList>
    </citation>
    <scope>NUCLEOTIDE SEQUENCE [LARGE SCALE GENOMIC DNA]</scope>
    <source>
        <strain evidence="4 5">SAG 245.80</strain>
    </source>
</reference>
<name>A0AAW1SCH0_9CHLO</name>
<evidence type="ECO:0000313" key="4">
    <source>
        <dbReference type="EMBL" id="KAK9843517.1"/>
    </source>
</evidence>
<dbReference type="SUPFAM" id="SSF56112">
    <property type="entry name" value="Protein kinase-like (PK-like)"/>
    <property type="match status" value="1"/>
</dbReference>
<accession>A0AAW1SCH0</accession>
<dbReference type="PANTHER" id="PTHR45890:SF1">
    <property type="entry name" value="AARF DOMAIN CONTAINING KINASE 2"/>
    <property type="match status" value="1"/>
</dbReference>
<protein>
    <recommendedName>
        <fullName evidence="3">ABC1 atypical kinase-like domain-containing protein</fullName>
    </recommendedName>
</protein>
<sequence>MVVLIDMHPKPEPGRREDVLRPDLCASNSALQQVTSALAERALGDLREEVAQHSGGLGRVEELEQQLVAVTSSLNTLPTGQRLVAVGVPLAAASLYSSTESAQCHAAEPGRGLPLVDVRAHAHQLLFGRFLLAAAEEVLTLLRGVYLYLLFMPAVLSAPVCMGLGVGRKAWLLLMRWTLERAGPAFIKWGQWAATRPDLFPGDLCTELARLHTGAPGHTLTHTRTAVEAAFRRPLEELFDEFDPAPVASGSIAQVHRAVLSARGASGSCYQPGTVVAVKVRHPGVSPLMQRDVLLMHRAAALSARLPGLAALRLDESVRQFGGPLREQLDLALEARHLARFNRNFRSWRNLSFPSPIFPLVAPDVLVETFEQGRLISTYVNSPNNRYNKAVADLGLNCYLKMLLKDNFIHADLHPGNILVRVVDPNSPWGRVAHFFQLPPAPHLVLLDTGMVATLTPSDQRNLVQFFKAITSKDGQALAHNILAFSEGQTCPDPAGFTSELKSLFDGLDLEKIKDHTSEVIGDIMDTIRRHQVALKGVVSTVVVTTLVLEGWSTKLNPDIRIMETMKEMLPMDWRERMSRTVDKLVAADVEV</sequence>
<gene>
    <name evidence="4" type="ORF">WJX81_006871</name>
</gene>